<keyword evidence="1" id="KW-1133">Transmembrane helix</keyword>
<dbReference type="AlphaFoldDB" id="A0ABD5NK89"/>
<gene>
    <name evidence="2" type="ORF">ACFOUR_02150</name>
</gene>
<proteinExistence type="predicted"/>
<feature type="transmembrane region" description="Helical" evidence="1">
    <location>
        <begin position="48"/>
        <end position="66"/>
    </location>
</feature>
<dbReference type="EMBL" id="JBHSAQ010000001">
    <property type="protein sequence ID" value="MFC3957175.1"/>
    <property type="molecule type" value="Genomic_DNA"/>
</dbReference>
<comment type="caution">
    <text evidence="2">The sequence shown here is derived from an EMBL/GenBank/DDBJ whole genome shotgun (WGS) entry which is preliminary data.</text>
</comment>
<dbReference type="GeneID" id="73904659"/>
<keyword evidence="1" id="KW-0472">Membrane</keyword>
<keyword evidence="1" id="KW-0812">Transmembrane</keyword>
<organism evidence="2 3">
    <name type="scientific">Halovivax cerinus</name>
    <dbReference type="NCBI Taxonomy" id="1487865"/>
    <lineage>
        <taxon>Archaea</taxon>
        <taxon>Methanobacteriati</taxon>
        <taxon>Methanobacteriota</taxon>
        <taxon>Stenosarchaea group</taxon>
        <taxon>Halobacteria</taxon>
        <taxon>Halobacteriales</taxon>
        <taxon>Natrialbaceae</taxon>
        <taxon>Halovivax</taxon>
    </lineage>
</organism>
<accession>A0ABD5NK89</accession>
<evidence type="ECO:0000313" key="2">
    <source>
        <dbReference type="EMBL" id="MFC3957175.1"/>
    </source>
</evidence>
<evidence type="ECO:0000256" key="1">
    <source>
        <dbReference type="SAM" id="Phobius"/>
    </source>
</evidence>
<dbReference type="Proteomes" id="UP001595846">
    <property type="component" value="Unassembled WGS sequence"/>
</dbReference>
<protein>
    <recommendedName>
        <fullName evidence="4">DUF2065 domain-containing protein</fullName>
    </recommendedName>
</protein>
<evidence type="ECO:0000313" key="3">
    <source>
        <dbReference type="Proteomes" id="UP001595846"/>
    </source>
</evidence>
<sequence length="71" mass="7608">MWLLALGVGLAALGASGVVFAPRMIELRREEGMIDDDAAQITDDDRVLVTRAMGAVFLIVGLFLVFSRLSG</sequence>
<dbReference type="RefSeq" id="WP_256531895.1">
    <property type="nucleotide sequence ID" value="NZ_CP101824.1"/>
</dbReference>
<name>A0ABD5NK89_9EURY</name>
<keyword evidence="3" id="KW-1185">Reference proteome</keyword>
<reference evidence="2 3" key="1">
    <citation type="journal article" date="2019" name="Int. J. Syst. Evol. Microbiol.">
        <title>The Global Catalogue of Microorganisms (GCM) 10K type strain sequencing project: providing services to taxonomists for standard genome sequencing and annotation.</title>
        <authorList>
            <consortium name="The Broad Institute Genomics Platform"/>
            <consortium name="The Broad Institute Genome Sequencing Center for Infectious Disease"/>
            <person name="Wu L."/>
            <person name="Ma J."/>
        </authorList>
    </citation>
    <scope>NUCLEOTIDE SEQUENCE [LARGE SCALE GENOMIC DNA]</scope>
    <source>
        <strain evidence="2 3">IBRC-M 10256</strain>
    </source>
</reference>
<evidence type="ECO:0008006" key="4">
    <source>
        <dbReference type="Google" id="ProtNLM"/>
    </source>
</evidence>